<dbReference type="RefSeq" id="XP_007397499.1">
    <property type="nucleotide sequence ID" value="XM_007397437.1"/>
</dbReference>
<evidence type="ECO:0008006" key="3">
    <source>
        <dbReference type="Google" id="ProtNLM"/>
    </source>
</evidence>
<evidence type="ECO:0000313" key="1">
    <source>
        <dbReference type="EMBL" id="EKM54822.1"/>
    </source>
</evidence>
<protein>
    <recommendedName>
        <fullName evidence="3">F-box domain-containing protein</fullName>
    </recommendedName>
</protein>
<dbReference type="GeneID" id="18917255"/>
<dbReference type="OrthoDB" id="2921803at2759"/>
<gene>
    <name evidence="1" type="ORF">PHACADRAFT_258945</name>
</gene>
<accession>K5WWK9</accession>
<dbReference type="EMBL" id="JH930473">
    <property type="protein sequence ID" value="EKM54822.1"/>
    <property type="molecule type" value="Genomic_DNA"/>
</dbReference>
<keyword evidence="2" id="KW-1185">Reference proteome</keyword>
<dbReference type="AlphaFoldDB" id="K5WWK9"/>
<organism evidence="1 2">
    <name type="scientific">Phanerochaete carnosa (strain HHB-10118-sp)</name>
    <name type="common">White-rot fungus</name>
    <name type="synonym">Peniophora carnosa</name>
    <dbReference type="NCBI Taxonomy" id="650164"/>
    <lineage>
        <taxon>Eukaryota</taxon>
        <taxon>Fungi</taxon>
        <taxon>Dikarya</taxon>
        <taxon>Basidiomycota</taxon>
        <taxon>Agaricomycotina</taxon>
        <taxon>Agaricomycetes</taxon>
        <taxon>Polyporales</taxon>
        <taxon>Phanerochaetaceae</taxon>
        <taxon>Phanerochaete</taxon>
    </lineage>
</organism>
<dbReference type="KEGG" id="pco:PHACADRAFT_258945"/>
<sequence length="125" mass="14194">MIQLLPELLDTVFARLNVNSSSKQNLTSCSLVWNVWNVIARPHLFRQVTYTLTDNNKDREAECNLRVAFRGIYAFLEEHPELAVCTKELSLKTVPAVSRLTGHSTRRRAITTRRLSSACSAFSLD</sequence>
<proteinExistence type="predicted"/>
<dbReference type="InParanoid" id="K5WWK9"/>
<dbReference type="HOGENOM" id="CLU_1993428_0_0_1"/>
<name>K5WWK9_PHACS</name>
<evidence type="ECO:0000313" key="2">
    <source>
        <dbReference type="Proteomes" id="UP000008370"/>
    </source>
</evidence>
<reference evidence="1 2" key="1">
    <citation type="journal article" date="2012" name="BMC Genomics">
        <title>Comparative genomics of the white-rot fungi, Phanerochaete carnosa and P. chrysosporium, to elucidate the genetic basis of the distinct wood types they colonize.</title>
        <authorList>
            <person name="Suzuki H."/>
            <person name="MacDonald J."/>
            <person name="Syed K."/>
            <person name="Salamov A."/>
            <person name="Hori C."/>
            <person name="Aerts A."/>
            <person name="Henrissat B."/>
            <person name="Wiebenga A."/>
            <person name="vanKuyk P.A."/>
            <person name="Barry K."/>
            <person name="Lindquist E."/>
            <person name="LaButti K."/>
            <person name="Lapidus A."/>
            <person name="Lucas S."/>
            <person name="Coutinho P."/>
            <person name="Gong Y."/>
            <person name="Samejima M."/>
            <person name="Mahadevan R."/>
            <person name="Abou-Zaid M."/>
            <person name="de Vries R.P."/>
            <person name="Igarashi K."/>
            <person name="Yadav J.S."/>
            <person name="Grigoriev I.V."/>
            <person name="Master E.R."/>
        </authorList>
    </citation>
    <scope>NUCLEOTIDE SEQUENCE [LARGE SCALE GENOMIC DNA]</scope>
    <source>
        <strain evidence="1 2">HHB-10118-sp</strain>
    </source>
</reference>
<dbReference type="Proteomes" id="UP000008370">
    <property type="component" value="Unassembled WGS sequence"/>
</dbReference>